<reference evidence="2" key="1">
    <citation type="submission" date="2021-03" db="EMBL/GenBank/DDBJ databases">
        <authorList>
            <person name="Wang G."/>
        </authorList>
    </citation>
    <scope>NUCLEOTIDE SEQUENCE</scope>
    <source>
        <strain evidence="2">KCTC 12899</strain>
    </source>
</reference>
<keyword evidence="3" id="KW-1185">Reference proteome</keyword>
<feature type="transmembrane region" description="Helical" evidence="1">
    <location>
        <begin position="70"/>
        <end position="89"/>
    </location>
</feature>
<keyword evidence="1" id="KW-0472">Membrane</keyword>
<evidence type="ECO:0000313" key="3">
    <source>
        <dbReference type="Proteomes" id="UP000664417"/>
    </source>
</evidence>
<dbReference type="RefSeq" id="WP_207861324.1">
    <property type="nucleotide sequence ID" value="NZ_JAFREP010000023.1"/>
</dbReference>
<accession>A0A8J7QJS4</accession>
<organism evidence="2 3">
    <name type="scientific">Acanthopleuribacter pedis</name>
    <dbReference type="NCBI Taxonomy" id="442870"/>
    <lineage>
        <taxon>Bacteria</taxon>
        <taxon>Pseudomonadati</taxon>
        <taxon>Acidobacteriota</taxon>
        <taxon>Holophagae</taxon>
        <taxon>Acanthopleuribacterales</taxon>
        <taxon>Acanthopleuribacteraceae</taxon>
        <taxon>Acanthopleuribacter</taxon>
    </lineage>
</organism>
<dbReference type="Proteomes" id="UP000664417">
    <property type="component" value="Unassembled WGS sequence"/>
</dbReference>
<evidence type="ECO:0000313" key="2">
    <source>
        <dbReference type="EMBL" id="MBO1321350.1"/>
    </source>
</evidence>
<comment type="caution">
    <text evidence="2">The sequence shown here is derived from an EMBL/GenBank/DDBJ whole genome shotgun (WGS) entry which is preliminary data.</text>
</comment>
<keyword evidence="1" id="KW-0812">Transmembrane</keyword>
<dbReference type="AlphaFoldDB" id="A0A8J7QJS4"/>
<proteinExistence type="predicted"/>
<gene>
    <name evidence="2" type="ORF">J3U88_22910</name>
</gene>
<protein>
    <submittedName>
        <fullName evidence="2">Uncharacterized protein</fullName>
    </submittedName>
</protein>
<keyword evidence="1" id="KW-1133">Transmembrane helix</keyword>
<sequence length="337" mass="37010">MVEKIKELIATLKERLSEFDMNALKDKARALPERIKELPARFKGLPERLRETDWRAQAEQLKDPKTLLKVVAPVGLALLLMTLFGMWLFRGDTPDPGQETNQAATADQTSDAAAAGFTQVPPPNHPFLFQPLWYWQEGDQTLQGSGFVVQTPDKQLIGVTAAAYLAADNRGLPTAVAWLPVTDPTQALPSRQRLGEPGRPGSQTPLDVRDDLNLFLLEGALPSNQILTLSGGKGPVLGTRIWFADKNFKAKLGFQWREGEILATEPGCLVARLDKRVTLGSQPGSPVFSQENGTLIGMVVRLHPEENHTLIYINPLTNLGEQLDKGRAQPMAALNSN</sequence>
<name>A0A8J7QJS4_9BACT</name>
<dbReference type="EMBL" id="JAFREP010000023">
    <property type="protein sequence ID" value="MBO1321350.1"/>
    <property type="molecule type" value="Genomic_DNA"/>
</dbReference>
<evidence type="ECO:0000256" key="1">
    <source>
        <dbReference type="SAM" id="Phobius"/>
    </source>
</evidence>